<name>A0ACB9VVL1_CHAAC</name>
<proteinExistence type="predicted"/>
<dbReference type="Proteomes" id="UP001057452">
    <property type="component" value="Chromosome 15"/>
</dbReference>
<organism evidence="1 2">
    <name type="scientific">Chaenocephalus aceratus</name>
    <name type="common">Blackfin icefish</name>
    <name type="synonym">Chaenichthys aceratus</name>
    <dbReference type="NCBI Taxonomy" id="36190"/>
    <lineage>
        <taxon>Eukaryota</taxon>
        <taxon>Metazoa</taxon>
        <taxon>Chordata</taxon>
        <taxon>Craniata</taxon>
        <taxon>Vertebrata</taxon>
        <taxon>Euteleostomi</taxon>
        <taxon>Actinopterygii</taxon>
        <taxon>Neopterygii</taxon>
        <taxon>Teleostei</taxon>
        <taxon>Neoteleostei</taxon>
        <taxon>Acanthomorphata</taxon>
        <taxon>Eupercaria</taxon>
        <taxon>Perciformes</taxon>
        <taxon>Notothenioidei</taxon>
        <taxon>Channichthyidae</taxon>
        <taxon>Chaenocephalus</taxon>
    </lineage>
</organism>
<reference evidence="1" key="1">
    <citation type="submission" date="2022-05" db="EMBL/GenBank/DDBJ databases">
        <title>Chromosome-level genome of Chaenocephalus aceratus.</title>
        <authorList>
            <person name="Park H."/>
        </authorList>
    </citation>
    <scope>NUCLEOTIDE SEQUENCE</scope>
    <source>
        <strain evidence="1">KU_202001</strain>
    </source>
</reference>
<protein>
    <submittedName>
        <fullName evidence="1">Uncharacterized protein</fullName>
    </submittedName>
</protein>
<keyword evidence="2" id="KW-1185">Reference proteome</keyword>
<evidence type="ECO:0000313" key="1">
    <source>
        <dbReference type="EMBL" id="KAI4803777.1"/>
    </source>
</evidence>
<sequence>MSRFFANRTRAGQHKDVHQTVQREDVPDLALKHVLTSLTENRKRIWNSIELFHEYQEHGGNSLNRRELVDNLCCHFAGELLVLSSPGYANIVAFHNEAALLLKIVKQDDVDDIDNSIGKVAKQVIKDCKVIGLDKAKYRLDIDKVQAEEAVSSTLLTLLASISPKLHNTLPALMVGNIVTSVLKSQPTDLQIALGVLLRHSKMLLGYTYDFGITCSYDEVLCFKKSAAVSAMKDPIMQGISTSENGLVQTVVDNFDADIHSPNGKLSTHSLAMIMTQPSGMSNDEDKAEETIVRLKHVDMKVSINTNEEVITHYVGHKNPPMPEVPTSNLPSDFSRYQDISTARARELDFQFCKDIHEIQECPEYNGYNTQICREQGHTPKPKTQVVYLPLIDEAPADPATIMTSMLKAKALTERTDLTEFRLGRTAMFDANCWKLDANGF</sequence>
<gene>
    <name evidence="1" type="ORF">KUCAC02_025425</name>
</gene>
<evidence type="ECO:0000313" key="2">
    <source>
        <dbReference type="Proteomes" id="UP001057452"/>
    </source>
</evidence>
<accession>A0ACB9VVL1</accession>
<comment type="caution">
    <text evidence="1">The sequence shown here is derived from an EMBL/GenBank/DDBJ whole genome shotgun (WGS) entry which is preliminary data.</text>
</comment>
<dbReference type="EMBL" id="CM043799">
    <property type="protein sequence ID" value="KAI4803777.1"/>
    <property type="molecule type" value="Genomic_DNA"/>
</dbReference>